<accession>A0ABX6P524</accession>
<reference evidence="1 2" key="1">
    <citation type="submission" date="2020-05" db="EMBL/GenBank/DDBJ databases">
        <title>Ramlibacter rhizophilus sp. nov., isolated from rhizosphere soil of national flower Mugunghwa from South Korea.</title>
        <authorList>
            <person name="Zheng-Fei Y."/>
            <person name="Huan T."/>
        </authorList>
    </citation>
    <scope>NUCLEOTIDE SEQUENCE [LARGE SCALE GENOMIC DNA]</scope>
    <source>
        <strain evidence="1 2">H242</strain>
    </source>
</reference>
<evidence type="ECO:0008006" key="3">
    <source>
        <dbReference type="Google" id="ProtNLM"/>
    </source>
</evidence>
<gene>
    <name evidence="1" type="ORF">HK414_14265</name>
</gene>
<dbReference type="Proteomes" id="UP000500826">
    <property type="component" value="Chromosome"/>
</dbReference>
<keyword evidence="2" id="KW-1185">Reference proteome</keyword>
<evidence type="ECO:0000313" key="2">
    <source>
        <dbReference type="Proteomes" id="UP000500826"/>
    </source>
</evidence>
<proteinExistence type="predicted"/>
<sequence length="83" mass="9309">MHLIEQTEVDNLFASCTPVLSRLYRRFGFSVLVKDASQDAEGSYSLIHGRVPEVLRALVNSDAERRMAEEILGMREAAEVLPC</sequence>
<protein>
    <recommendedName>
        <fullName evidence="3">DUF4911 domain-containing protein</fullName>
    </recommendedName>
</protein>
<dbReference type="EMBL" id="CP053418">
    <property type="protein sequence ID" value="QJW84473.1"/>
    <property type="molecule type" value="Genomic_DNA"/>
</dbReference>
<reference evidence="1 2" key="2">
    <citation type="submission" date="2020-05" db="EMBL/GenBank/DDBJ databases">
        <authorList>
            <person name="Khan S.A."/>
            <person name="Jeon C.O."/>
            <person name="Chun B.H."/>
        </authorList>
    </citation>
    <scope>NUCLEOTIDE SEQUENCE [LARGE SCALE GENOMIC DNA]</scope>
    <source>
        <strain evidence="1 2">H242</strain>
    </source>
</reference>
<name>A0ABX6P524_9BURK</name>
<evidence type="ECO:0000313" key="1">
    <source>
        <dbReference type="EMBL" id="QJW84473.1"/>
    </source>
</evidence>
<organism evidence="1 2">
    <name type="scientific">Ramlibacter terrae</name>
    <dbReference type="NCBI Taxonomy" id="2732511"/>
    <lineage>
        <taxon>Bacteria</taxon>
        <taxon>Pseudomonadati</taxon>
        <taxon>Pseudomonadota</taxon>
        <taxon>Betaproteobacteria</taxon>
        <taxon>Burkholderiales</taxon>
        <taxon>Comamonadaceae</taxon>
        <taxon>Ramlibacter</taxon>
    </lineage>
</organism>